<evidence type="ECO:0000256" key="3">
    <source>
        <dbReference type="ARBA" id="ARBA00023180"/>
    </source>
</evidence>
<accession>A0A914BZJ1</accession>
<evidence type="ECO:0000313" key="6">
    <source>
        <dbReference type="Proteomes" id="UP000887540"/>
    </source>
</evidence>
<dbReference type="PROSITE" id="PS00524">
    <property type="entry name" value="SMB_1"/>
    <property type="match status" value="1"/>
</dbReference>
<dbReference type="AlphaFoldDB" id="A0A914BZJ1"/>
<dbReference type="Gene3D" id="2.20.100.10">
    <property type="entry name" value="Thrombospondin type-1 (TSP1) repeat"/>
    <property type="match status" value="1"/>
</dbReference>
<dbReference type="InterPro" id="IPR044004">
    <property type="entry name" value="TSP1_spondin_dom"/>
</dbReference>
<dbReference type="Pfam" id="PF01033">
    <property type="entry name" value="Somatomedin_B"/>
    <property type="match status" value="1"/>
</dbReference>
<dbReference type="Gene3D" id="4.10.410.20">
    <property type="match status" value="1"/>
</dbReference>
<dbReference type="PANTHER" id="PTHR20920:SF5">
    <property type="entry name" value="SMB DOMAIN-CONTAINING PROTEIN"/>
    <property type="match status" value="1"/>
</dbReference>
<evidence type="ECO:0000256" key="2">
    <source>
        <dbReference type="ARBA" id="ARBA00023157"/>
    </source>
</evidence>
<dbReference type="PROSITE" id="PS50958">
    <property type="entry name" value="SMB_2"/>
    <property type="match status" value="1"/>
</dbReference>
<name>A0A914BZJ1_9BILA</name>
<sequence length="403" mass="46736">MPRRLLPTTVVLYRPQQHMSIETSTQPSQIRLLKLRGEEFPKVYTNNREHEKIGRLILPDVVALEGAGMDYAKKYGHAESLTAVNSKEKRPKDHRRKNGHHKSKASIEKTMVFGLPIPEEPLPEHVKYLNRMPLIRYSVLNRNLPLVVEKPRSDSHQDSRYEDSEEYDDDSEVMYLTEADPLCYCDELCIRYGDCCSDYTYVCPPLDCHVSEWSSWSECFTERGHRCGCGKQERRRKILQEPAYGGKRCPSLVETKACFRECPKKEAADITTVALLLDYKYHDARKVKHRNTTYIDPPEIVEKKKTLINYCVKYELGWVNRNCVDKRFITSLFTGNTICAECQPEAQLHRRTPRCASDLDDGMKGFWKLIGPLSCNGIWKRISRIDNCRCSEHLPNLPPYLMV</sequence>
<keyword evidence="3" id="KW-0325">Glycoprotein</keyword>
<dbReference type="SUPFAM" id="SSF82895">
    <property type="entry name" value="TSP-1 type 1 repeat"/>
    <property type="match status" value="1"/>
</dbReference>
<dbReference type="InterPro" id="IPR036024">
    <property type="entry name" value="Somatomedin_B-like_dom_sf"/>
</dbReference>
<dbReference type="PANTHER" id="PTHR20920">
    <property type="entry name" value="RPE-SPONDIN"/>
    <property type="match status" value="1"/>
</dbReference>
<dbReference type="SUPFAM" id="SSF90188">
    <property type="entry name" value="Somatomedin B domain"/>
    <property type="match status" value="1"/>
</dbReference>
<keyword evidence="6" id="KW-1185">Reference proteome</keyword>
<feature type="region of interest" description="Disordered" evidence="4">
    <location>
        <begin position="82"/>
        <end position="103"/>
    </location>
</feature>
<dbReference type="Pfam" id="PF19028">
    <property type="entry name" value="TSP1_spondin"/>
    <property type="match status" value="1"/>
</dbReference>
<proteinExistence type="predicted"/>
<evidence type="ECO:0000313" key="7">
    <source>
        <dbReference type="WBParaSite" id="ACRNAN_Path_1367.g5373.t1"/>
    </source>
</evidence>
<keyword evidence="2" id="KW-1015">Disulfide bond</keyword>
<reference evidence="7" key="1">
    <citation type="submission" date="2022-11" db="UniProtKB">
        <authorList>
            <consortium name="WormBaseParasite"/>
        </authorList>
    </citation>
    <scope>IDENTIFICATION</scope>
</reference>
<dbReference type="WBParaSite" id="ACRNAN_Path_1367.g5373.t1">
    <property type="protein sequence ID" value="ACRNAN_Path_1367.g5373.t1"/>
    <property type="gene ID" value="ACRNAN_Path_1367.g5373"/>
</dbReference>
<protein>
    <submittedName>
        <fullName evidence="7">SMB domain-containing protein</fullName>
    </submittedName>
</protein>
<dbReference type="SMART" id="SM00209">
    <property type="entry name" value="TSP1"/>
    <property type="match status" value="1"/>
</dbReference>
<dbReference type="FunFam" id="2.20.100.10:FF:000134">
    <property type="entry name" value="Uncharacterized protein"/>
    <property type="match status" value="1"/>
</dbReference>
<dbReference type="Proteomes" id="UP000887540">
    <property type="component" value="Unplaced"/>
</dbReference>
<dbReference type="InterPro" id="IPR056801">
    <property type="entry name" value="SBSPON_C"/>
</dbReference>
<keyword evidence="1" id="KW-0732">Signal</keyword>
<dbReference type="InterPro" id="IPR039942">
    <property type="entry name" value="SBSPO"/>
</dbReference>
<dbReference type="InterPro" id="IPR036383">
    <property type="entry name" value="TSP1_rpt_sf"/>
</dbReference>
<dbReference type="InterPro" id="IPR000884">
    <property type="entry name" value="TSP1_rpt"/>
</dbReference>
<evidence type="ECO:0000259" key="5">
    <source>
        <dbReference type="PROSITE" id="PS50958"/>
    </source>
</evidence>
<dbReference type="Pfam" id="PF25031">
    <property type="entry name" value="SBSPON_C"/>
    <property type="match status" value="1"/>
</dbReference>
<organism evidence="6 7">
    <name type="scientific">Acrobeloides nanus</name>
    <dbReference type="NCBI Taxonomy" id="290746"/>
    <lineage>
        <taxon>Eukaryota</taxon>
        <taxon>Metazoa</taxon>
        <taxon>Ecdysozoa</taxon>
        <taxon>Nematoda</taxon>
        <taxon>Chromadorea</taxon>
        <taxon>Rhabditida</taxon>
        <taxon>Tylenchina</taxon>
        <taxon>Cephalobomorpha</taxon>
        <taxon>Cephaloboidea</taxon>
        <taxon>Cephalobidae</taxon>
        <taxon>Acrobeloides</taxon>
    </lineage>
</organism>
<evidence type="ECO:0000256" key="4">
    <source>
        <dbReference type="SAM" id="MobiDB-lite"/>
    </source>
</evidence>
<feature type="domain" description="SMB" evidence="5">
    <location>
        <begin position="183"/>
        <end position="207"/>
    </location>
</feature>
<dbReference type="PROSITE" id="PS50092">
    <property type="entry name" value="TSP1"/>
    <property type="match status" value="1"/>
</dbReference>
<feature type="compositionally biased region" description="Basic residues" evidence="4">
    <location>
        <begin position="92"/>
        <end position="103"/>
    </location>
</feature>
<evidence type="ECO:0000256" key="1">
    <source>
        <dbReference type="ARBA" id="ARBA00022729"/>
    </source>
</evidence>
<dbReference type="InterPro" id="IPR001212">
    <property type="entry name" value="Somatomedin_B_dom"/>
</dbReference>